<organism evidence="1 2">
    <name type="scientific">Coniosporium uncinatum</name>
    <dbReference type="NCBI Taxonomy" id="93489"/>
    <lineage>
        <taxon>Eukaryota</taxon>
        <taxon>Fungi</taxon>
        <taxon>Dikarya</taxon>
        <taxon>Ascomycota</taxon>
        <taxon>Pezizomycotina</taxon>
        <taxon>Dothideomycetes</taxon>
        <taxon>Dothideomycetes incertae sedis</taxon>
        <taxon>Coniosporium</taxon>
    </lineage>
</organism>
<reference evidence="1" key="1">
    <citation type="submission" date="2024-09" db="EMBL/GenBank/DDBJ databases">
        <title>Black Yeasts Isolated from many extreme environments.</title>
        <authorList>
            <person name="Coleine C."/>
            <person name="Stajich J.E."/>
            <person name="Selbmann L."/>
        </authorList>
    </citation>
    <scope>NUCLEOTIDE SEQUENCE</scope>
    <source>
        <strain evidence="1">CCFEE 5737</strain>
    </source>
</reference>
<proteinExistence type="predicted"/>
<sequence>MFAALSRALSSSPLRNQGHEDRTTPHHARAFPGLPNRIFDHTAGGAEAYVEPTSDGQAPIDEDKRASSMWRRRTGLEGKQRKDVQSHDSGDPTFMVYEEEELSRAAKTQALLSNASALLRHTDLAVARNTNSGDWGVIKRGSRENREYAPPAKAISVIAEVEHQRGVHAAQTGSEKGGLKAFSVSDF</sequence>
<dbReference type="Proteomes" id="UP001186974">
    <property type="component" value="Unassembled WGS sequence"/>
</dbReference>
<accession>A0ACC3DAH4</accession>
<protein>
    <submittedName>
        <fullName evidence="1">Uncharacterized protein</fullName>
    </submittedName>
</protein>
<gene>
    <name evidence="1" type="ORF">LTS18_007115</name>
</gene>
<comment type="caution">
    <text evidence="1">The sequence shown here is derived from an EMBL/GenBank/DDBJ whole genome shotgun (WGS) entry which is preliminary data.</text>
</comment>
<evidence type="ECO:0000313" key="1">
    <source>
        <dbReference type="EMBL" id="KAK3064449.1"/>
    </source>
</evidence>
<dbReference type="EMBL" id="JAWDJW010006510">
    <property type="protein sequence ID" value="KAK3064449.1"/>
    <property type="molecule type" value="Genomic_DNA"/>
</dbReference>
<keyword evidence="2" id="KW-1185">Reference proteome</keyword>
<name>A0ACC3DAH4_9PEZI</name>
<evidence type="ECO:0000313" key="2">
    <source>
        <dbReference type="Proteomes" id="UP001186974"/>
    </source>
</evidence>